<accession>A0A6J4K147</accession>
<feature type="non-terminal residue" evidence="2">
    <location>
        <position position="106"/>
    </location>
</feature>
<feature type="region of interest" description="Disordered" evidence="1">
    <location>
        <begin position="1"/>
        <end position="23"/>
    </location>
</feature>
<feature type="compositionally biased region" description="Basic residues" evidence="1">
    <location>
        <begin position="1"/>
        <end position="10"/>
    </location>
</feature>
<protein>
    <submittedName>
        <fullName evidence="2">Uncharacterized protein</fullName>
    </submittedName>
</protein>
<organism evidence="2">
    <name type="scientific">uncultured Gemmatimonadaceae bacterium</name>
    <dbReference type="NCBI Taxonomy" id="246130"/>
    <lineage>
        <taxon>Bacteria</taxon>
        <taxon>Pseudomonadati</taxon>
        <taxon>Gemmatimonadota</taxon>
        <taxon>Gemmatimonadia</taxon>
        <taxon>Gemmatimonadales</taxon>
        <taxon>Gemmatimonadaceae</taxon>
        <taxon>environmental samples</taxon>
    </lineage>
</organism>
<reference evidence="2" key="1">
    <citation type="submission" date="2020-02" db="EMBL/GenBank/DDBJ databases">
        <authorList>
            <person name="Meier V. D."/>
        </authorList>
    </citation>
    <scope>NUCLEOTIDE SEQUENCE</scope>
    <source>
        <strain evidence="2">AVDCRST_MAG11</strain>
    </source>
</reference>
<gene>
    <name evidence="2" type="ORF">AVDCRST_MAG11-250</name>
</gene>
<evidence type="ECO:0000256" key="1">
    <source>
        <dbReference type="SAM" id="MobiDB-lite"/>
    </source>
</evidence>
<evidence type="ECO:0000313" key="2">
    <source>
        <dbReference type="EMBL" id="CAA9292899.1"/>
    </source>
</evidence>
<sequence length="106" mass="12125">DVRRHHRRGGRPAPHVRADALRRRALRDDDAAVEQQRLGAQRRDAVELVRHDDHRDVAPQHLLQSVVRPLLEREVAHGEHLIDDQHVGLEVGRDGEAEARVHPGRI</sequence>
<feature type="non-terminal residue" evidence="2">
    <location>
        <position position="1"/>
    </location>
</feature>
<name>A0A6J4K147_9BACT</name>
<feature type="region of interest" description="Disordered" evidence="1">
    <location>
        <begin position="87"/>
        <end position="106"/>
    </location>
</feature>
<dbReference type="AlphaFoldDB" id="A0A6J4K147"/>
<proteinExistence type="predicted"/>
<dbReference type="EMBL" id="CADCTU010000060">
    <property type="protein sequence ID" value="CAA9292899.1"/>
    <property type="molecule type" value="Genomic_DNA"/>
</dbReference>